<dbReference type="CDD" id="cd02557">
    <property type="entry name" value="PseudoU_synth_ScRIB2"/>
    <property type="match status" value="1"/>
</dbReference>
<dbReference type="InterPro" id="IPR050188">
    <property type="entry name" value="RluA_PseudoU_synthase"/>
</dbReference>
<comment type="caution">
    <text evidence="5">The sequence shown here is derived from an EMBL/GenBank/DDBJ whole genome shotgun (WGS) entry which is preliminary data.</text>
</comment>
<dbReference type="EC" id="5.4.99.-" evidence="2"/>
<dbReference type="PANTHER" id="PTHR21600">
    <property type="entry name" value="MITOCHONDRIAL RNA PSEUDOURIDINE SYNTHASE"/>
    <property type="match status" value="1"/>
</dbReference>
<dbReference type="SUPFAM" id="SSF55120">
    <property type="entry name" value="Pseudouridine synthase"/>
    <property type="match status" value="1"/>
</dbReference>
<dbReference type="EMBL" id="JBEVYD010000005">
    <property type="protein sequence ID" value="KAL3233022.1"/>
    <property type="molecule type" value="Genomic_DNA"/>
</dbReference>
<comment type="similarity">
    <text evidence="2">Belongs to the pseudouridine synthase RluA family.</text>
</comment>
<feature type="region of interest" description="Disordered" evidence="3">
    <location>
        <begin position="59"/>
        <end position="79"/>
    </location>
</feature>
<feature type="compositionally biased region" description="Basic and acidic residues" evidence="3">
    <location>
        <begin position="59"/>
        <end position="68"/>
    </location>
</feature>
<organism evidence="5 6">
    <name type="scientific">Nakaseomyces bracarensis</name>
    <dbReference type="NCBI Taxonomy" id="273131"/>
    <lineage>
        <taxon>Eukaryota</taxon>
        <taxon>Fungi</taxon>
        <taxon>Dikarya</taxon>
        <taxon>Ascomycota</taxon>
        <taxon>Saccharomycotina</taxon>
        <taxon>Saccharomycetes</taxon>
        <taxon>Saccharomycetales</taxon>
        <taxon>Saccharomycetaceae</taxon>
        <taxon>Nakaseomyces</taxon>
    </lineage>
</organism>
<evidence type="ECO:0000259" key="4">
    <source>
        <dbReference type="Pfam" id="PF00849"/>
    </source>
</evidence>
<dbReference type="InterPro" id="IPR020103">
    <property type="entry name" value="PsdUridine_synth_cat_dom_sf"/>
</dbReference>
<name>A0ABR4NWB9_9SACH</name>
<evidence type="ECO:0000313" key="5">
    <source>
        <dbReference type="EMBL" id="KAL3233022.1"/>
    </source>
</evidence>
<evidence type="ECO:0000313" key="6">
    <source>
        <dbReference type="Proteomes" id="UP001623330"/>
    </source>
</evidence>
<dbReference type="InterPro" id="IPR006145">
    <property type="entry name" value="PsdUridine_synth_RsuA/RluA"/>
</dbReference>
<proteinExistence type="inferred from homology"/>
<keyword evidence="2" id="KW-0413">Isomerase</keyword>
<dbReference type="PROSITE" id="PS01129">
    <property type="entry name" value="PSI_RLU"/>
    <property type="match status" value="1"/>
</dbReference>
<dbReference type="PROSITE" id="PS50889">
    <property type="entry name" value="S4"/>
    <property type="match status" value="1"/>
</dbReference>
<dbReference type="Gene3D" id="3.30.2350.10">
    <property type="entry name" value="Pseudouridine synthase"/>
    <property type="match status" value="1"/>
</dbReference>
<comment type="catalytic activity">
    <reaction evidence="2">
        <text>a uridine in RNA = a pseudouridine in RNA</text>
        <dbReference type="Rhea" id="RHEA:48348"/>
        <dbReference type="Rhea" id="RHEA-COMP:12068"/>
        <dbReference type="Rhea" id="RHEA-COMP:12069"/>
        <dbReference type="ChEBI" id="CHEBI:65314"/>
        <dbReference type="ChEBI" id="CHEBI:65315"/>
    </reaction>
</comment>
<sequence length="470" mass="54245">MLRSVIERIGINRVFNRLRTKTTVRSVATTDANRKRSLEEVDQTRSEFDKKLEQEVKRAKKVQEDKVERRKKQKNIKSDKVRDEAGFKLRAVSTNKKAKSRQEEPNYEIEIDGPLRKIKPYYFTYKTFCKLRWRDRPLYEVFVSEFRDRTAEYYKKTIKSGAVFLNEKPADLESIIRNGDMITHKVHRHEPPVTSKPVEIVFEDEDILVISKPSGIPVHPTGRYRFNTITKMLQRERGYVVHPCNRLDRMTSGLMFLAKTSKGADQIGDQMKAREVTKEYLARVVHKFPEGEIVVDRPLKLLEPRLTLNTVCDDNDPEGKHAKTIFERVAVSEDGKTSIVRCKPLTGRSHQIRVHLQYLGYPISNDPIYSSPDIWGQSLGKGGHADFKEVIKRLDNVGKNAPASSWDHPAPYNKGTMLTGELCPQCETELYSDPGPNDLELYLHAFKYETKDGEWSYKTNIPAWASNTNN</sequence>
<dbReference type="NCBIfam" id="TIGR00005">
    <property type="entry name" value="rluA_subfam"/>
    <property type="match status" value="1"/>
</dbReference>
<keyword evidence="6" id="KW-1185">Reference proteome</keyword>
<gene>
    <name evidence="5" type="ORF">RNJ44_04938</name>
</gene>
<evidence type="ECO:0000256" key="2">
    <source>
        <dbReference type="RuleBase" id="RU362028"/>
    </source>
</evidence>
<dbReference type="InterPro" id="IPR006224">
    <property type="entry name" value="PsdUridine_synth_RluA-like_CS"/>
</dbReference>
<evidence type="ECO:0000256" key="1">
    <source>
        <dbReference type="PROSITE-ProRule" id="PRU00182"/>
    </source>
</evidence>
<keyword evidence="1" id="KW-0694">RNA-binding</keyword>
<protein>
    <recommendedName>
        <fullName evidence="2">Pseudouridine synthase</fullName>
        <ecNumber evidence="2">5.4.99.-</ecNumber>
    </recommendedName>
</protein>
<reference evidence="5 6" key="1">
    <citation type="submission" date="2024-05" db="EMBL/GenBank/DDBJ databases">
        <title>Long read based assembly of the Candida bracarensis genome reveals expanded adhesin content.</title>
        <authorList>
            <person name="Marcet-Houben M."/>
            <person name="Ksiezopolska E."/>
            <person name="Gabaldon T."/>
        </authorList>
    </citation>
    <scope>NUCLEOTIDE SEQUENCE [LARGE SCALE GENOMIC DNA]</scope>
    <source>
        <strain evidence="5 6">CBM6</strain>
    </source>
</reference>
<comment type="function">
    <text evidence="2">Responsible for synthesis of pseudouridine from uracil.</text>
</comment>
<dbReference type="Proteomes" id="UP001623330">
    <property type="component" value="Unassembled WGS sequence"/>
</dbReference>
<dbReference type="Pfam" id="PF00849">
    <property type="entry name" value="PseudoU_synth_2"/>
    <property type="match status" value="1"/>
</dbReference>
<dbReference type="PANTHER" id="PTHR21600:SF40">
    <property type="entry name" value="PSEUDOURIDYLATE SYNTHASE RPUSD2"/>
    <property type="match status" value="1"/>
</dbReference>
<feature type="domain" description="Pseudouridine synthase RsuA/RluA-like" evidence="4">
    <location>
        <begin position="206"/>
        <end position="357"/>
    </location>
</feature>
<dbReference type="InterPro" id="IPR006225">
    <property type="entry name" value="PsdUridine_synth_RluC/D"/>
</dbReference>
<evidence type="ECO:0000256" key="3">
    <source>
        <dbReference type="SAM" id="MobiDB-lite"/>
    </source>
</evidence>
<accession>A0ABR4NWB9</accession>